<dbReference type="InterPro" id="IPR000182">
    <property type="entry name" value="GNAT_dom"/>
</dbReference>
<dbReference type="EMBL" id="KK583197">
    <property type="protein sequence ID" value="KDO31543.1"/>
    <property type="molecule type" value="Genomic_DNA"/>
</dbReference>
<dbReference type="AlphaFoldDB" id="A0A067CLY7"/>
<dbReference type="CDD" id="cd04301">
    <property type="entry name" value="NAT_SF"/>
    <property type="match status" value="1"/>
</dbReference>
<dbReference type="VEuPathDB" id="FungiDB:SPRG_03472"/>
<dbReference type="InterPro" id="IPR016181">
    <property type="entry name" value="Acyl_CoA_acyltransferase"/>
</dbReference>
<evidence type="ECO:0000313" key="2">
    <source>
        <dbReference type="EMBL" id="KDO31543.1"/>
    </source>
</evidence>
<dbReference type="Pfam" id="PF13302">
    <property type="entry name" value="Acetyltransf_3"/>
    <property type="match status" value="1"/>
</dbReference>
<dbReference type="Gene3D" id="3.40.630.30">
    <property type="match status" value="1"/>
</dbReference>
<dbReference type="PANTHER" id="PTHR43792">
    <property type="entry name" value="GNAT FAMILY, PUTATIVE (AFU_ORTHOLOGUE AFUA_3G00765)-RELATED-RELATED"/>
    <property type="match status" value="1"/>
</dbReference>
<dbReference type="KEGG" id="spar:SPRG_03472"/>
<dbReference type="GO" id="GO:0016747">
    <property type="term" value="F:acyltransferase activity, transferring groups other than amino-acyl groups"/>
    <property type="evidence" value="ECO:0007669"/>
    <property type="project" value="InterPro"/>
</dbReference>
<proteinExistence type="predicted"/>
<dbReference type="RefSeq" id="XP_012197450.1">
    <property type="nucleotide sequence ID" value="XM_012342060.1"/>
</dbReference>
<dbReference type="InterPro" id="IPR051531">
    <property type="entry name" value="N-acetyltransferase"/>
</dbReference>
<evidence type="ECO:0000259" key="1">
    <source>
        <dbReference type="PROSITE" id="PS51186"/>
    </source>
</evidence>
<dbReference type="OrthoDB" id="64477at2759"/>
<dbReference type="OMA" id="WNEYEYV"/>
<name>A0A067CLY7_SAPPC</name>
<evidence type="ECO:0000313" key="3">
    <source>
        <dbReference type="Proteomes" id="UP000030745"/>
    </source>
</evidence>
<accession>A0A067CLY7</accession>
<dbReference type="Proteomes" id="UP000030745">
    <property type="component" value="Unassembled WGS sequence"/>
</dbReference>
<dbReference type="GeneID" id="24125974"/>
<sequence length="170" mass="18954">MGFSTLPTSARLTYLAPAPHLDDAVRAIFAQEANMRYIPFLCNLSDDAWASRRSSHRSMMASCEGAFLDVIETSSGAVVGTTGFRVMNVATGEGEWGVILSETAQGKGYCREMHDATMVWAKSIGLHRITAATWESNARMNQLLRQYGWTFLETIVNELGTWNEYEYVLQ</sequence>
<feature type="domain" description="N-acetyltransferase" evidence="1">
    <location>
        <begin position="28"/>
        <end position="170"/>
    </location>
</feature>
<gene>
    <name evidence="2" type="ORF">SPRG_03472</name>
</gene>
<dbReference type="SUPFAM" id="SSF55729">
    <property type="entry name" value="Acyl-CoA N-acyltransferases (Nat)"/>
    <property type="match status" value="1"/>
</dbReference>
<dbReference type="PROSITE" id="PS51186">
    <property type="entry name" value="GNAT"/>
    <property type="match status" value="1"/>
</dbReference>
<reference evidence="2 3" key="1">
    <citation type="journal article" date="2013" name="PLoS Genet.">
        <title>Distinctive expansion of potential virulence genes in the genome of the oomycete fish pathogen Saprolegnia parasitica.</title>
        <authorList>
            <person name="Jiang R.H."/>
            <person name="de Bruijn I."/>
            <person name="Haas B.J."/>
            <person name="Belmonte R."/>
            <person name="Lobach L."/>
            <person name="Christie J."/>
            <person name="van den Ackerveken G."/>
            <person name="Bottin A."/>
            <person name="Bulone V."/>
            <person name="Diaz-Moreno S.M."/>
            <person name="Dumas B."/>
            <person name="Fan L."/>
            <person name="Gaulin E."/>
            <person name="Govers F."/>
            <person name="Grenville-Briggs L.J."/>
            <person name="Horner N.R."/>
            <person name="Levin J.Z."/>
            <person name="Mammella M."/>
            <person name="Meijer H.J."/>
            <person name="Morris P."/>
            <person name="Nusbaum C."/>
            <person name="Oome S."/>
            <person name="Phillips A.J."/>
            <person name="van Rooyen D."/>
            <person name="Rzeszutek E."/>
            <person name="Saraiva M."/>
            <person name="Secombes C.J."/>
            <person name="Seidl M.F."/>
            <person name="Snel B."/>
            <person name="Stassen J.H."/>
            <person name="Sykes S."/>
            <person name="Tripathy S."/>
            <person name="van den Berg H."/>
            <person name="Vega-Arreguin J.C."/>
            <person name="Wawra S."/>
            <person name="Young S.K."/>
            <person name="Zeng Q."/>
            <person name="Dieguez-Uribeondo J."/>
            <person name="Russ C."/>
            <person name="Tyler B.M."/>
            <person name="van West P."/>
        </authorList>
    </citation>
    <scope>NUCLEOTIDE SEQUENCE [LARGE SCALE GENOMIC DNA]</scope>
    <source>
        <strain evidence="2 3">CBS 223.65</strain>
    </source>
</reference>
<keyword evidence="3" id="KW-1185">Reference proteome</keyword>
<organism evidence="2 3">
    <name type="scientific">Saprolegnia parasitica (strain CBS 223.65)</name>
    <dbReference type="NCBI Taxonomy" id="695850"/>
    <lineage>
        <taxon>Eukaryota</taxon>
        <taxon>Sar</taxon>
        <taxon>Stramenopiles</taxon>
        <taxon>Oomycota</taxon>
        <taxon>Saprolegniomycetes</taxon>
        <taxon>Saprolegniales</taxon>
        <taxon>Saprolegniaceae</taxon>
        <taxon>Saprolegnia</taxon>
    </lineage>
</organism>
<protein>
    <recommendedName>
        <fullName evidence="1">N-acetyltransferase domain-containing protein</fullName>
    </recommendedName>
</protein>